<accession>A0A8T2A6C5</accession>
<name>A0A8T2A6C5_9BRAS</name>
<proteinExistence type="predicted"/>
<evidence type="ECO:0000313" key="2">
    <source>
        <dbReference type="EMBL" id="KAG7568486.1"/>
    </source>
</evidence>
<feature type="domain" description="RNase H type-1" evidence="1">
    <location>
        <begin position="2"/>
        <end position="119"/>
    </location>
</feature>
<dbReference type="InterPro" id="IPR044730">
    <property type="entry name" value="RNase_H-like_dom_plant"/>
</dbReference>
<protein>
    <submittedName>
        <fullName evidence="2">Ribonuclease H domain</fullName>
    </submittedName>
</protein>
<dbReference type="PANTHER" id="PTHR34146">
    <property type="entry name" value="POLYNUCLEOTIDYL TRANSFERASE, RIBONUCLEASE H-LIKE SUPERFAMILY PROTEIN-RELATED"/>
    <property type="match status" value="1"/>
</dbReference>
<gene>
    <name evidence="2" type="ORF">ISN45_Aa04g013070</name>
</gene>
<keyword evidence="3" id="KW-1185">Reference proteome</keyword>
<dbReference type="Pfam" id="PF13456">
    <property type="entry name" value="RVT_3"/>
    <property type="match status" value="1"/>
</dbReference>
<dbReference type="EMBL" id="JAEFBK010000009">
    <property type="protein sequence ID" value="KAG7568486.1"/>
    <property type="molecule type" value="Genomic_DNA"/>
</dbReference>
<comment type="caution">
    <text evidence="2">The sequence shown here is derived from an EMBL/GenBank/DDBJ whole genome shotgun (WGS) entry which is preliminary data.</text>
</comment>
<dbReference type="CDD" id="cd06222">
    <property type="entry name" value="RNase_H_like"/>
    <property type="match status" value="1"/>
</dbReference>
<organism evidence="2 3">
    <name type="scientific">Arabidopsis thaliana x Arabidopsis arenosa</name>
    <dbReference type="NCBI Taxonomy" id="1240361"/>
    <lineage>
        <taxon>Eukaryota</taxon>
        <taxon>Viridiplantae</taxon>
        <taxon>Streptophyta</taxon>
        <taxon>Embryophyta</taxon>
        <taxon>Tracheophyta</taxon>
        <taxon>Spermatophyta</taxon>
        <taxon>Magnoliopsida</taxon>
        <taxon>eudicotyledons</taxon>
        <taxon>Gunneridae</taxon>
        <taxon>Pentapetalae</taxon>
        <taxon>rosids</taxon>
        <taxon>malvids</taxon>
        <taxon>Brassicales</taxon>
        <taxon>Brassicaceae</taxon>
        <taxon>Camelineae</taxon>
        <taxon>Arabidopsis</taxon>
    </lineage>
</organism>
<dbReference type="GO" id="GO:0004523">
    <property type="term" value="F:RNA-DNA hybrid ribonuclease activity"/>
    <property type="evidence" value="ECO:0007669"/>
    <property type="project" value="InterPro"/>
</dbReference>
<dbReference type="Proteomes" id="UP000694240">
    <property type="component" value="Chromosome 9"/>
</dbReference>
<reference evidence="2 3" key="1">
    <citation type="submission" date="2020-12" db="EMBL/GenBank/DDBJ databases">
        <title>Concerted genomic and epigenomic changes stabilize Arabidopsis allopolyploids.</title>
        <authorList>
            <person name="Chen Z."/>
        </authorList>
    </citation>
    <scope>NUCLEOTIDE SEQUENCE [LARGE SCALE GENOMIC DNA]</scope>
    <source>
        <strain evidence="2">Allo738</strain>
        <tissue evidence="2">Leaf</tissue>
    </source>
</reference>
<dbReference type="InterPro" id="IPR002156">
    <property type="entry name" value="RNaseH_domain"/>
</dbReference>
<dbReference type="AlphaFoldDB" id="A0A8T2A6C5"/>
<feature type="non-terminal residue" evidence="2">
    <location>
        <position position="1"/>
    </location>
</feature>
<dbReference type="GO" id="GO:0003676">
    <property type="term" value="F:nucleic acid binding"/>
    <property type="evidence" value="ECO:0007669"/>
    <property type="project" value="InterPro"/>
</dbReference>
<evidence type="ECO:0000259" key="1">
    <source>
        <dbReference type="Pfam" id="PF13456"/>
    </source>
</evidence>
<dbReference type="PANTHER" id="PTHR34146:SF3">
    <property type="entry name" value="POLYNUCLEOTIDYL TRANSFERASE, RIBONUCLEASE H-LIKE SUPERFAMILY PROTEIN"/>
    <property type="match status" value="1"/>
</dbReference>
<sequence>AAWREETKSAGFGWVYTNRFSKLDRSESASASNIGSPLMAEAVALFLAQQQALALGFKKLHFASDSQLLIKALTSESPQKELYGILQDILWLSNDFDEISFSFVSREKNSRADALAKSALNSAFIVPASVPVSV</sequence>
<evidence type="ECO:0000313" key="3">
    <source>
        <dbReference type="Proteomes" id="UP000694240"/>
    </source>
</evidence>